<dbReference type="Proteomes" id="UP000822142">
    <property type="component" value="Unassembled WGS sequence"/>
</dbReference>
<name>A0ABX2I8F1_BLAHA</name>
<reference evidence="2 3" key="1">
    <citation type="journal article" date="2020" name="Cell Host Microbe">
        <title>Functional and Genomic Variation between Human-Derived Isolates of Lachnospiraceae Reveals Inter- and Intra-Species Diversity.</title>
        <authorList>
            <person name="Sorbara M.T."/>
            <person name="Littmann E.R."/>
            <person name="Fontana E."/>
            <person name="Moody T.U."/>
            <person name="Kohout C.E."/>
            <person name="Gjonbalaj M."/>
            <person name="Eaton V."/>
            <person name="Seok R."/>
            <person name="Leiner I.M."/>
            <person name="Pamer E.G."/>
        </authorList>
    </citation>
    <scope>NUCLEOTIDE SEQUENCE [LARGE SCALE GENOMIC DNA]</scope>
    <source>
        <strain evidence="2 3">MSK.15.26</strain>
    </source>
</reference>
<keyword evidence="3" id="KW-1185">Reference proteome</keyword>
<evidence type="ECO:0000313" key="2">
    <source>
        <dbReference type="EMBL" id="NSJ86673.1"/>
    </source>
</evidence>
<keyword evidence="1" id="KW-1133">Transmembrane helix</keyword>
<evidence type="ECO:0000256" key="1">
    <source>
        <dbReference type="SAM" id="Phobius"/>
    </source>
</evidence>
<keyword evidence="1" id="KW-0812">Transmembrane</keyword>
<keyword evidence="1" id="KW-0472">Membrane</keyword>
<organism evidence="2 3">
    <name type="scientific">Blautia hansenii</name>
    <name type="common">Ruminococcus hansenii</name>
    <dbReference type="NCBI Taxonomy" id="1322"/>
    <lineage>
        <taxon>Bacteria</taxon>
        <taxon>Bacillati</taxon>
        <taxon>Bacillota</taxon>
        <taxon>Clostridia</taxon>
        <taxon>Lachnospirales</taxon>
        <taxon>Lachnospiraceae</taxon>
        <taxon>Blautia</taxon>
    </lineage>
</organism>
<feature type="transmembrane region" description="Helical" evidence="1">
    <location>
        <begin position="16"/>
        <end position="33"/>
    </location>
</feature>
<comment type="caution">
    <text evidence="2">The sequence shown here is derived from an EMBL/GenBank/DDBJ whole genome shotgun (WGS) entry which is preliminary data.</text>
</comment>
<dbReference type="EMBL" id="JAAITA010000014">
    <property type="protein sequence ID" value="NSJ86673.1"/>
    <property type="molecule type" value="Genomic_DNA"/>
</dbReference>
<accession>A0ABX2I8F1</accession>
<protein>
    <submittedName>
        <fullName evidence="2">Uncharacterized protein</fullName>
    </submittedName>
</protein>
<evidence type="ECO:0000313" key="3">
    <source>
        <dbReference type="Proteomes" id="UP000822142"/>
    </source>
</evidence>
<sequence>MEKKGGNRLSGRKKKLWAGAVFIAVLLSAFFLFREAGRVKYPLIVNEEPITQEELEFYDGDKDRAVRARVIWDWAEQEKIIDRFSYDSFLEALDKENKERKALHEKGEPVYGPVEFTPMQYYKRLIGECEQALKERIMERTTPEELEVFYETHREHYRQVDSFTAQYTVWQEGKIIYEGIVELNDSNVRAMTEADEELANKLLQLEEGGQTNWTGSNGEEKQLICTKREAGEYLLYEEVSGAVLEQCAAEKFEKELNEKISKSEIQDFR</sequence>
<gene>
    <name evidence="2" type="ORF">G5A70_10925</name>
</gene>
<proteinExistence type="predicted"/>